<evidence type="ECO:0000313" key="3">
    <source>
        <dbReference type="Proteomes" id="UP000095329"/>
    </source>
</evidence>
<comment type="similarity">
    <text evidence="1">Belongs to the isocitrate lyase/PEP mutase superfamily. PEP mutase family.</text>
</comment>
<name>A0A1D3DXZ8_9ACTN</name>
<proteinExistence type="inferred from homology"/>
<evidence type="ECO:0000256" key="1">
    <source>
        <dbReference type="ARBA" id="ARBA00038455"/>
    </source>
</evidence>
<dbReference type="EMBL" id="ASHX02000001">
    <property type="protein sequence ID" value="OEJ97202.1"/>
    <property type="molecule type" value="Genomic_DNA"/>
</dbReference>
<comment type="caution">
    <text evidence="2">The sequence shown here is derived from an EMBL/GenBank/DDBJ whole genome shotgun (WGS) entry which is preliminary data.</text>
</comment>
<dbReference type="STRING" id="1306406.J116_024855"/>
<dbReference type="GO" id="GO:0003824">
    <property type="term" value="F:catalytic activity"/>
    <property type="evidence" value="ECO:0007669"/>
    <property type="project" value="InterPro"/>
</dbReference>
<dbReference type="AlphaFoldDB" id="A0A1D3DXZ8"/>
<dbReference type="InterPro" id="IPR040442">
    <property type="entry name" value="Pyrv_kinase-like_dom_sf"/>
</dbReference>
<dbReference type="Proteomes" id="UP000095329">
    <property type="component" value="Unassembled WGS sequence"/>
</dbReference>
<keyword evidence="3" id="KW-1185">Reference proteome</keyword>
<dbReference type="InterPro" id="IPR015813">
    <property type="entry name" value="Pyrv/PenolPyrv_kinase-like_dom"/>
</dbReference>
<sequence>MNDSGVSGVQRSIYPSFRSVLADNEIVRVAGANHALGGLLAEEAGFEAVWSSSLEVSASRGLPDASILSMTEYLEAAANIQKALHIPVVADCDTGYGGNLNVAHMVHEFEAAGITAICVEDKLFPKMNSFVAGGQTLLGTKEFADKIGIAKAAQATREMFVIARTEALISGLDVDAALERCRAYADAGADAVLVHSKVKTRDQVVRFLDGWDFRCPVVIVPTTYPDWHIDDIKQAGVSVVIYANQGLRATVSALRETYRSVYETGDSTAVENSIASVQDIFALQRLEAWQKLDV</sequence>
<dbReference type="eggNOG" id="COG2513">
    <property type="taxonomic scope" value="Bacteria"/>
</dbReference>
<gene>
    <name evidence="2" type="ORF">J116_024855</name>
</gene>
<evidence type="ECO:0000313" key="2">
    <source>
        <dbReference type="EMBL" id="OEJ97202.1"/>
    </source>
</evidence>
<dbReference type="InterPro" id="IPR039556">
    <property type="entry name" value="ICL/PEPM"/>
</dbReference>
<organism evidence="2 3">
    <name type="scientific">Streptomyces thermolilacinus SPC6</name>
    <dbReference type="NCBI Taxonomy" id="1306406"/>
    <lineage>
        <taxon>Bacteria</taxon>
        <taxon>Bacillati</taxon>
        <taxon>Actinomycetota</taxon>
        <taxon>Actinomycetes</taxon>
        <taxon>Kitasatosporales</taxon>
        <taxon>Streptomycetaceae</taxon>
        <taxon>Streptomyces</taxon>
    </lineage>
</organism>
<reference evidence="2 3" key="1">
    <citation type="journal article" date="2013" name="Genome Announc.">
        <title>Genome Sequence of Streptomyces violaceusniger Strain SPC6, a Halotolerant Streptomycete That Exhibits Rapid Growth and Development.</title>
        <authorList>
            <person name="Chen X."/>
            <person name="Zhang B."/>
            <person name="Zhang W."/>
            <person name="Wu X."/>
            <person name="Zhang M."/>
            <person name="Chen T."/>
            <person name="Liu G."/>
            <person name="Dyson P."/>
        </authorList>
    </citation>
    <scope>NUCLEOTIDE SEQUENCE [LARGE SCALE GENOMIC DNA]</scope>
    <source>
        <strain evidence="2 3">SPC6</strain>
    </source>
</reference>
<dbReference type="Pfam" id="PF13714">
    <property type="entry name" value="PEP_mutase"/>
    <property type="match status" value="1"/>
</dbReference>
<dbReference type="SUPFAM" id="SSF51621">
    <property type="entry name" value="Phosphoenolpyruvate/pyruvate domain"/>
    <property type="match status" value="1"/>
</dbReference>
<protein>
    <submittedName>
        <fullName evidence="2">Phosphoenolpyruvate phosphomutase</fullName>
    </submittedName>
</protein>
<accession>A0A1D3DXZ8</accession>
<dbReference type="RefSeq" id="WP_037946953.1">
    <property type="nucleotide sequence ID" value="NZ_ASHX02000001.1"/>
</dbReference>
<dbReference type="PANTHER" id="PTHR42905:SF7">
    <property type="entry name" value="PHOSPHOENOLPYRUVATE PHOSPHOMUTASE"/>
    <property type="match status" value="1"/>
</dbReference>
<dbReference type="CDD" id="cd00377">
    <property type="entry name" value="ICL_PEPM"/>
    <property type="match status" value="1"/>
</dbReference>
<dbReference type="Gene3D" id="3.20.20.60">
    <property type="entry name" value="Phosphoenolpyruvate-binding domains"/>
    <property type="match status" value="1"/>
</dbReference>
<dbReference type="PANTHER" id="PTHR42905">
    <property type="entry name" value="PHOSPHOENOLPYRUVATE CARBOXYLASE"/>
    <property type="match status" value="1"/>
</dbReference>